<evidence type="ECO:0000313" key="11">
    <source>
        <dbReference type="Proteomes" id="UP000535890"/>
    </source>
</evidence>
<comment type="function">
    <text evidence="7">Catalyzes the anaerobic formation of alpha-ketobutyrate and ammonia from threonine in a two-step reaction. The first step involved a dehydration of threonine and a production of enamine intermediates (aminocrotonate), which tautomerizes to its imine form (iminobutyrate). Both intermediates are unstable and short-lived. The second step is the nonenzymatic hydrolysis of the enamine/imine intermediates to form 2-ketobutyrate and free ammonia. In the low water environment of the cell, the second step is accelerated by RidA.</text>
</comment>
<protein>
    <recommendedName>
        <fullName evidence="4">threonine ammonia-lyase</fullName>
        <ecNumber evidence="4">4.3.1.19</ecNumber>
    </recommendedName>
    <alternativeName>
        <fullName evidence="8">Threonine deaminase</fullName>
    </alternativeName>
</protein>
<dbReference type="Pfam" id="PF00291">
    <property type="entry name" value="PALP"/>
    <property type="match status" value="1"/>
</dbReference>
<comment type="cofactor">
    <cofactor evidence="2">
        <name>pyridoxal 5'-phosphate</name>
        <dbReference type="ChEBI" id="CHEBI:597326"/>
    </cofactor>
</comment>
<evidence type="ECO:0000256" key="5">
    <source>
        <dbReference type="ARBA" id="ARBA00022898"/>
    </source>
</evidence>
<dbReference type="FunFam" id="3.40.50.1100:FF:000005">
    <property type="entry name" value="Threonine dehydratase catabolic"/>
    <property type="match status" value="1"/>
</dbReference>
<comment type="caution">
    <text evidence="10">The sequence shown here is derived from an EMBL/GenBank/DDBJ whole genome shotgun (WGS) entry which is preliminary data.</text>
</comment>
<keyword evidence="11" id="KW-1185">Reference proteome</keyword>
<evidence type="ECO:0000256" key="7">
    <source>
        <dbReference type="ARBA" id="ARBA00025527"/>
    </source>
</evidence>
<dbReference type="GO" id="GO:0030170">
    <property type="term" value="F:pyridoxal phosphate binding"/>
    <property type="evidence" value="ECO:0007669"/>
    <property type="project" value="InterPro"/>
</dbReference>
<gene>
    <name evidence="10" type="ORF">BJ983_005428</name>
</gene>
<dbReference type="Proteomes" id="UP000535890">
    <property type="component" value="Unassembled WGS sequence"/>
</dbReference>
<dbReference type="SUPFAM" id="SSF53686">
    <property type="entry name" value="Tryptophan synthase beta subunit-like PLP-dependent enzymes"/>
    <property type="match status" value="1"/>
</dbReference>
<dbReference type="EC" id="4.3.1.19" evidence="4"/>
<evidence type="ECO:0000256" key="4">
    <source>
        <dbReference type="ARBA" id="ARBA00012096"/>
    </source>
</evidence>
<dbReference type="GO" id="GO:0004794">
    <property type="term" value="F:threonine deaminase activity"/>
    <property type="evidence" value="ECO:0007669"/>
    <property type="project" value="UniProtKB-EC"/>
</dbReference>
<name>A0A7Y9E1B7_9PSEU</name>
<keyword evidence="5" id="KW-0663">Pyridoxal phosphate</keyword>
<comment type="catalytic activity">
    <reaction evidence="1">
        <text>L-threonine = 2-oxobutanoate + NH4(+)</text>
        <dbReference type="Rhea" id="RHEA:22108"/>
        <dbReference type="ChEBI" id="CHEBI:16763"/>
        <dbReference type="ChEBI" id="CHEBI:28938"/>
        <dbReference type="ChEBI" id="CHEBI:57926"/>
        <dbReference type="EC" id="4.3.1.19"/>
    </reaction>
</comment>
<sequence length="406" mass="41435">MPTLVTRADVEAARAEQHGVVRRTPVEPSRVLSGPAGGPVLLKCENLQRTGSFKIRGAYRRIQRLSDAERARGVVAASAGNHAQGVALAAGLLGAEATVFMPAGAPLPKLAATRGYGARVELVDTFDATLLEAQAFADRTGAVLIHPFDHPDIIAGQGTAGLEIAEQVPDARTVVVCTGGGGLVAGIAAALHGSGVRVVGAQAEGLAAWPPSLAAGAPTSVAGATIADGIAVPRPGDLTFAQVAAQVDEMVTVSEEALSRAVLQCLERSKLLVEPAGAAAVAAIAEYPGRWEPPVVALLSGGNVDPLMLAEFVRRGMVAAGRYAGLRVRIPDRAGYLADLLALVGRLGGNVVDVEHRRLGASADLGPLALGTVEVALTLEARGPEHQDAILTALRDAAYVVAEGAV</sequence>
<evidence type="ECO:0000256" key="8">
    <source>
        <dbReference type="ARBA" id="ARBA00031427"/>
    </source>
</evidence>
<feature type="domain" description="ACT" evidence="9">
    <location>
        <begin position="325"/>
        <end position="406"/>
    </location>
</feature>
<dbReference type="PANTHER" id="PTHR48078:SF6">
    <property type="entry name" value="L-THREONINE DEHYDRATASE CATABOLIC TDCB"/>
    <property type="match status" value="1"/>
</dbReference>
<dbReference type="InterPro" id="IPR002912">
    <property type="entry name" value="ACT_dom"/>
</dbReference>
<evidence type="ECO:0000259" key="9">
    <source>
        <dbReference type="PROSITE" id="PS51671"/>
    </source>
</evidence>
<dbReference type="InterPro" id="IPR036052">
    <property type="entry name" value="TrpB-like_PALP_sf"/>
</dbReference>
<dbReference type="InterPro" id="IPR001926">
    <property type="entry name" value="TrpB-like_PALP"/>
</dbReference>
<dbReference type="Gene3D" id="3.40.50.1100">
    <property type="match status" value="2"/>
</dbReference>
<evidence type="ECO:0000256" key="1">
    <source>
        <dbReference type="ARBA" id="ARBA00001274"/>
    </source>
</evidence>
<dbReference type="PROSITE" id="PS51671">
    <property type="entry name" value="ACT"/>
    <property type="match status" value="1"/>
</dbReference>
<dbReference type="InterPro" id="IPR050147">
    <property type="entry name" value="Ser/Thr_Dehydratase"/>
</dbReference>
<organism evidence="10 11">
    <name type="scientific">Actinomycetospora corticicola</name>
    <dbReference type="NCBI Taxonomy" id="663602"/>
    <lineage>
        <taxon>Bacteria</taxon>
        <taxon>Bacillati</taxon>
        <taxon>Actinomycetota</taxon>
        <taxon>Actinomycetes</taxon>
        <taxon>Pseudonocardiales</taxon>
        <taxon>Pseudonocardiaceae</taxon>
        <taxon>Actinomycetospora</taxon>
    </lineage>
</organism>
<dbReference type="PANTHER" id="PTHR48078">
    <property type="entry name" value="THREONINE DEHYDRATASE, MITOCHONDRIAL-RELATED"/>
    <property type="match status" value="1"/>
</dbReference>
<dbReference type="InterPro" id="IPR044561">
    <property type="entry name" value="ACT_ThrD-II-like"/>
</dbReference>
<comment type="similarity">
    <text evidence="3">Belongs to the serine/threonine dehydratase family.</text>
</comment>
<dbReference type="AlphaFoldDB" id="A0A7Y9E1B7"/>
<dbReference type="CDD" id="cd04886">
    <property type="entry name" value="ACT_ThrD-II-like"/>
    <property type="match status" value="1"/>
</dbReference>
<dbReference type="GO" id="GO:0006567">
    <property type="term" value="P:L-threonine catabolic process"/>
    <property type="evidence" value="ECO:0007669"/>
    <property type="project" value="TreeGrafter"/>
</dbReference>
<dbReference type="CDD" id="cd01562">
    <property type="entry name" value="Thr-dehyd"/>
    <property type="match status" value="1"/>
</dbReference>
<reference evidence="10 11" key="1">
    <citation type="submission" date="2020-07" db="EMBL/GenBank/DDBJ databases">
        <title>Sequencing the genomes of 1000 actinobacteria strains.</title>
        <authorList>
            <person name="Klenk H.-P."/>
        </authorList>
    </citation>
    <scope>NUCLEOTIDE SEQUENCE [LARGE SCALE GENOMIC DNA]</scope>
    <source>
        <strain evidence="10 11">DSM 45772</strain>
    </source>
</reference>
<evidence type="ECO:0000256" key="6">
    <source>
        <dbReference type="ARBA" id="ARBA00023239"/>
    </source>
</evidence>
<dbReference type="GO" id="GO:0009097">
    <property type="term" value="P:isoleucine biosynthetic process"/>
    <property type="evidence" value="ECO:0007669"/>
    <property type="project" value="TreeGrafter"/>
</dbReference>
<evidence type="ECO:0000313" key="10">
    <source>
        <dbReference type="EMBL" id="NYD39326.1"/>
    </source>
</evidence>
<proteinExistence type="inferred from homology"/>
<dbReference type="InterPro" id="IPR000634">
    <property type="entry name" value="Ser/Thr_deHydtase_PyrdxlP-BS"/>
</dbReference>
<evidence type="ECO:0000256" key="3">
    <source>
        <dbReference type="ARBA" id="ARBA00010869"/>
    </source>
</evidence>
<dbReference type="EMBL" id="JACCBN010000001">
    <property type="protein sequence ID" value="NYD39326.1"/>
    <property type="molecule type" value="Genomic_DNA"/>
</dbReference>
<dbReference type="GO" id="GO:0003941">
    <property type="term" value="F:L-serine ammonia-lyase activity"/>
    <property type="evidence" value="ECO:0007669"/>
    <property type="project" value="TreeGrafter"/>
</dbReference>
<dbReference type="GO" id="GO:0006565">
    <property type="term" value="P:L-serine catabolic process"/>
    <property type="evidence" value="ECO:0007669"/>
    <property type="project" value="TreeGrafter"/>
</dbReference>
<dbReference type="PROSITE" id="PS00165">
    <property type="entry name" value="DEHYDRATASE_SER_THR"/>
    <property type="match status" value="1"/>
</dbReference>
<keyword evidence="6 10" id="KW-0456">Lyase</keyword>
<evidence type="ECO:0000256" key="2">
    <source>
        <dbReference type="ARBA" id="ARBA00001933"/>
    </source>
</evidence>
<accession>A0A7Y9E1B7</accession>